<keyword evidence="6" id="KW-0464">Manganese</keyword>
<dbReference type="RefSeq" id="WP_207648328.1">
    <property type="nucleotide sequence ID" value="NZ_FQZS01000010.1"/>
</dbReference>
<evidence type="ECO:0000256" key="2">
    <source>
        <dbReference type="ARBA" id="ARBA00001946"/>
    </source>
</evidence>
<organism evidence="8 9">
    <name type="scientific">Lutispora thermophila DSM 19022</name>
    <dbReference type="NCBI Taxonomy" id="1122184"/>
    <lineage>
        <taxon>Bacteria</taxon>
        <taxon>Bacillati</taxon>
        <taxon>Bacillota</taxon>
        <taxon>Clostridia</taxon>
        <taxon>Lutisporales</taxon>
        <taxon>Lutisporaceae</taxon>
        <taxon>Lutispora</taxon>
    </lineage>
</organism>
<dbReference type="InterPro" id="IPR015797">
    <property type="entry name" value="NUDIX_hydrolase-like_dom_sf"/>
</dbReference>
<keyword evidence="9" id="KW-1185">Reference proteome</keyword>
<protein>
    <submittedName>
        <fullName evidence="8">NUDIX domain-containing protein</fullName>
    </submittedName>
</protein>
<dbReference type="SUPFAM" id="SSF55811">
    <property type="entry name" value="Nudix"/>
    <property type="match status" value="1"/>
</dbReference>
<feature type="domain" description="Nudix hydrolase" evidence="7">
    <location>
        <begin position="21"/>
        <end position="154"/>
    </location>
</feature>
<sequence length="202" mass="23443">MLNKIIKLSKKTVGISDSENHMESSVLIPIIESKNGLSLLYEVRSEYLKKQPNEICFPGGKIEKDENRKEAAIRETIEELLVMSENIEIISASDILVTPFNTIIYPYIGFLRNYQGTFNKDEVKEVFHVPLSYLLSTEPQCYYIDVKLIPGDNFPYDLIQNGKDYKFGRGKYPVYFYLFENKVIWGLTARITYDFVKNIKNL</sequence>
<dbReference type="CDD" id="cd03426">
    <property type="entry name" value="NUDIX_CoAse_Nudt7"/>
    <property type="match status" value="1"/>
</dbReference>
<dbReference type="GO" id="GO:0046872">
    <property type="term" value="F:metal ion binding"/>
    <property type="evidence" value="ECO:0007669"/>
    <property type="project" value="UniProtKB-KW"/>
</dbReference>
<keyword evidence="5" id="KW-0460">Magnesium</keyword>
<name>A0A1M6EW27_9FIRM</name>
<dbReference type="Pfam" id="PF00293">
    <property type="entry name" value="NUDIX"/>
    <property type="match status" value="1"/>
</dbReference>
<evidence type="ECO:0000256" key="1">
    <source>
        <dbReference type="ARBA" id="ARBA00001936"/>
    </source>
</evidence>
<evidence type="ECO:0000256" key="5">
    <source>
        <dbReference type="ARBA" id="ARBA00022842"/>
    </source>
</evidence>
<dbReference type="Proteomes" id="UP000184442">
    <property type="component" value="Unassembled WGS sequence"/>
</dbReference>
<evidence type="ECO:0000256" key="3">
    <source>
        <dbReference type="ARBA" id="ARBA00022723"/>
    </source>
</evidence>
<dbReference type="InterPro" id="IPR000086">
    <property type="entry name" value="NUDIX_hydrolase_dom"/>
</dbReference>
<evidence type="ECO:0000313" key="8">
    <source>
        <dbReference type="EMBL" id="SHI89618.1"/>
    </source>
</evidence>
<dbReference type="Gene3D" id="3.90.79.10">
    <property type="entry name" value="Nucleoside Triphosphate Pyrophosphohydrolase"/>
    <property type="match status" value="1"/>
</dbReference>
<evidence type="ECO:0000256" key="4">
    <source>
        <dbReference type="ARBA" id="ARBA00022801"/>
    </source>
</evidence>
<evidence type="ECO:0000256" key="6">
    <source>
        <dbReference type="ARBA" id="ARBA00023211"/>
    </source>
</evidence>
<dbReference type="PROSITE" id="PS51462">
    <property type="entry name" value="NUDIX"/>
    <property type="match status" value="1"/>
</dbReference>
<dbReference type="STRING" id="1122184.SAMN02745176_01732"/>
<keyword evidence="3" id="KW-0479">Metal-binding</keyword>
<dbReference type="PANTHER" id="PTHR12992">
    <property type="entry name" value="NUDIX HYDROLASE"/>
    <property type="match status" value="1"/>
</dbReference>
<dbReference type="InterPro" id="IPR045121">
    <property type="entry name" value="CoAse"/>
</dbReference>
<comment type="cofactor">
    <cofactor evidence="1">
        <name>Mn(2+)</name>
        <dbReference type="ChEBI" id="CHEBI:29035"/>
    </cofactor>
</comment>
<dbReference type="PANTHER" id="PTHR12992:SF11">
    <property type="entry name" value="MITOCHONDRIAL COENZYME A DIPHOSPHATASE NUDT8"/>
    <property type="match status" value="1"/>
</dbReference>
<dbReference type="AlphaFoldDB" id="A0A1M6EW27"/>
<reference evidence="8 9" key="1">
    <citation type="submission" date="2016-11" db="EMBL/GenBank/DDBJ databases">
        <authorList>
            <person name="Jaros S."/>
            <person name="Januszkiewicz K."/>
            <person name="Wedrychowicz H."/>
        </authorList>
    </citation>
    <scope>NUCLEOTIDE SEQUENCE [LARGE SCALE GENOMIC DNA]</scope>
    <source>
        <strain evidence="8 9">DSM 19022</strain>
    </source>
</reference>
<gene>
    <name evidence="8" type="ORF">SAMN02745176_01732</name>
</gene>
<evidence type="ECO:0000313" key="9">
    <source>
        <dbReference type="Proteomes" id="UP000184442"/>
    </source>
</evidence>
<proteinExistence type="predicted"/>
<accession>A0A1M6EW27</accession>
<comment type="cofactor">
    <cofactor evidence="2">
        <name>Mg(2+)</name>
        <dbReference type="ChEBI" id="CHEBI:18420"/>
    </cofactor>
</comment>
<evidence type="ECO:0000259" key="7">
    <source>
        <dbReference type="PROSITE" id="PS51462"/>
    </source>
</evidence>
<keyword evidence="4" id="KW-0378">Hydrolase</keyword>
<dbReference type="GO" id="GO:0010945">
    <property type="term" value="F:coenzyme A diphosphatase activity"/>
    <property type="evidence" value="ECO:0007669"/>
    <property type="project" value="InterPro"/>
</dbReference>
<dbReference type="EMBL" id="FQZS01000010">
    <property type="protein sequence ID" value="SHI89618.1"/>
    <property type="molecule type" value="Genomic_DNA"/>
</dbReference>